<evidence type="ECO:0000256" key="4">
    <source>
        <dbReference type="ARBA" id="ARBA00022723"/>
    </source>
</evidence>
<evidence type="ECO:0000256" key="8">
    <source>
        <dbReference type="RuleBase" id="RU004327"/>
    </source>
</evidence>
<feature type="domain" description="Alpha-D-phosphohexomutase alpha/beta/alpha" evidence="11">
    <location>
        <begin position="164"/>
        <end position="260"/>
    </location>
</feature>
<dbReference type="AlphaFoldDB" id="A0A518BNH5"/>
<evidence type="ECO:0000259" key="9">
    <source>
        <dbReference type="Pfam" id="PF00408"/>
    </source>
</evidence>
<evidence type="ECO:0000313" key="14">
    <source>
        <dbReference type="Proteomes" id="UP000316921"/>
    </source>
</evidence>
<dbReference type="EC" id="5.4.2.10" evidence="8"/>
<dbReference type="PANTHER" id="PTHR42946:SF1">
    <property type="entry name" value="PHOSPHOGLUCOMUTASE (ALPHA-D-GLUCOSE-1,6-BISPHOSPHATE-DEPENDENT)"/>
    <property type="match status" value="1"/>
</dbReference>
<comment type="cofactor">
    <cofactor evidence="1">
        <name>Mg(2+)</name>
        <dbReference type="ChEBI" id="CHEBI:18420"/>
    </cofactor>
</comment>
<dbReference type="PRINTS" id="PR00509">
    <property type="entry name" value="PGMPMM"/>
</dbReference>
<keyword evidence="6 8" id="KW-0413">Isomerase</keyword>
<evidence type="ECO:0000256" key="5">
    <source>
        <dbReference type="ARBA" id="ARBA00022842"/>
    </source>
</evidence>
<evidence type="ECO:0000256" key="2">
    <source>
        <dbReference type="ARBA" id="ARBA00010231"/>
    </source>
</evidence>
<dbReference type="NCBIfam" id="TIGR01455">
    <property type="entry name" value="glmM"/>
    <property type="match status" value="1"/>
</dbReference>
<dbReference type="FunFam" id="3.40.120.10:FF:000003">
    <property type="entry name" value="Phosphoglucosamine mutase"/>
    <property type="match status" value="1"/>
</dbReference>
<dbReference type="EMBL" id="CP036287">
    <property type="protein sequence ID" value="QDU68521.1"/>
    <property type="molecule type" value="Genomic_DNA"/>
</dbReference>
<evidence type="ECO:0000259" key="12">
    <source>
        <dbReference type="Pfam" id="PF02880"/>
    </source>
</evidence>
<dbReference type="PROSITE" id="PS00710">
    <property type="entry name" value="PGM_PMM"/>
    <property type="match status" value="1"/>
</dbReference>
<dbReference type="GO" id="GO:0006048">
    <property type="term" value="P:UDP-N-acetylglucosamine biosynthetic process"/>
    <property type="evidence" value="ECO:0007669"/>
    <property type="project" value="TreeGrafter"/>
</dbReference>
<dbReference type="Gene3D" id="3.40.120.10">
    <property type="entry name" value="Alpha-D-Glucose-1,6-Bisphosphate, subunit A, domain 3"/>
    <property type="match status" value="3"/>
</dbReference>
<keyword evidence="4 7" id="KW-0479">Metal-binding</keyword>
<proteinExistence type="inferred from homology"/>
<dbReference type="Gene3D" id="3.30.310.50">
    <property type="entry name" value="Alpha-D-phosphohexomutase, C-terminal domain"/>
    <property type="match status" value="1"/>
</dbReference>
<dbReference type="InterPro" id="IPR005845">
    <property type="entry name" value="A-D-PHexomutase_a/b/a-II"/>
</dbReference>
<dbReference type="InterPro" id="IPR006352">
    <property type="entry name" value="GlmM_bact"/>
</dbReference>
<feature type="domain" description="Alpha-D-phosphohexomutase alpha/beta/alpha" evidence="12">
    <location>
        <begin position="264"/>
        <end position="379"/>
    </location>
</feature>
<dbReference type="GO" id="GO:0009252">
    <property type="term" value="P:peptidoglycan biosynthetic process"/>
    <property type="evidence" value="ECO:0007669"/>
    <property type="project" value="TreeGrafter"/>
</dbReference>
<dbReference type="SUPFAM" id="SSF55957">
    <property type="entry name" value="Phosphoglucomutase, C-terminal domain"/>
    <property type="match status" value="1"/>
</dbReference>
<dbReference type="InterPro" id="IPR016055">
    <property type="entry name" value="A-D-PHexomutase_a/b/a-I/II/III"/>
</dbReference>
<keyword evidence="5 7" id="KW-0460">Magnesium</keyword>
<gene>
    <name evidence="13" type="primary">glmM</name>
    <name evidence="13" type="ORF">Pla133_36190</name>
</gene>
<dbReference type="PANTHER" id="PTHR42946">
    <property type="entry name" value="PHOSPHOHEXOSE MUTASE"/>
    <property type="match status" value="1"/>
</dbReference>
<feature type="domain" description="Alpha-D-phosphohexomutase alpha/beta/alpha" evidence="10">
    <location>
        <begin position="11"/>
        <end position="143"/>
    </location>
</feature>
<evidence type="ECO:0000256" key="7">
    <source>
        <dbReference type="RuleBase" id="RU004326"/>
    </source>
</evidence>
<dbReference type="RefSeq" id="WP_145067600.1">
    <property type="nucleotide sequence ID" value="NZ_CP036287.1"/>
</dbReference>
<dbReference type="InterPro" id="IPR005841">
    <property type="entry name" value="Alpha-D-phosphohexomutase_SF"/>
</dbReference>
<comment type="function">
    <text evidence="8">Catalyzes the conversion of glucosamine-6-phosphate to glucosamine-1-phosphate.</text>
</comment>
<comment type="catalytic activity">
    <reaction evidence="8">
        <text>alpha-D-glucosamine 1-phosphate = D-glucosamine 6-phosphate</text>
        <dbReference type="Rhea" id="RHEA:23424"/>
        <dbReference type="ChEBI" id="CHEBI:58516"/>
        <dbReference type="ChEBI" id="CHEBI:58725"/>
        <dbReference type="EC" id="5.4.2.10"/>
    </reaction>
</comment>
<dbReference type="GO" id="GO:0005975">
    <property type="term" value="P:carbohydrate metabolic process"/>
    <property type="evidence" value="ECO:0007669"/>
    <property type="project" value="InterPro"/>
</dbReference>
<dbReference type="GO" id="GO:0004615">
    <property type="term" value="F:phosphomannomutase activity"/>
    <property type="evidence" value="ECO:0007669"/>
    <property type="project" value="TreeGrafter"/>
</dbReference>
<comment type="similarity">
    <text evidence="2 7">Belongs to the phosphohexose mutase family.</text>
</comment>
<protein>
    <recommendedName>
        <fullName evidence="8">Phosphoglucosamine mutase</fullName>
        <ecNumber evidence="8">5.4.2.10</ecNumber>
    </recommendedName>
</protein>
<name>A0A518BNH5_9BACT</name>
<dbReference type="GO" id="GO:0000287">
    <property type="term" value="F:magnesium ion binding"/>
    <property type="evidence" value="ECO:0007669"/>
    <property type="project" value="InterPro"/>
</dbReference>
<dbReference type="Pfam" id="PF00408">
    <property type="entry name" value="PGM_PMM_IV"/>
    <property type="match status" value="1"/>
</dbReference>
<dbReference type="InterPro" id="IPR050060">
    <property type="entry name" value="Phosphoglucosamine_mutase"/>
</dbReference>
<dbReference type="Pfam" id="PF02879">
    <property type="entry name" value="PGM_PMM_II"/>
    <property type="match status" value="1"/>
</dbReference>
<evidence type="ECO:0000313" key="13">
    <source>
        <dbReference type="EMBL" id="QDU68521.1"/>
    </source>
</evidence>
<dbReference type="Pfam" id="PF02880">
    <property type="entry name" value="PGM_PMM_III"/>
    <property type="match status" value="1"/>
</dbReference>
<dbReference type="Pfam" id="PF02878">
    <property type="entry name" value="PGM_PMM_I"/>
    <property type="match status" value="1"/>
</dbReference>
<dbReference type="GO" id="GO:0005829">
    <property type="term" value="C:cytosol"/>
    <property type="evidence" value="ECO:0007669"/>
    <property type="project" value="TreeGrafter"/>
</dbReference>
<dbReference type="KEGG" id="pbap:Pla133_36190"/>
<sequence>MGGRNADGRPRLFGTDGIRGRAGEGWLREDRAAVLGRAVAAVLGESLPGTPRALIGHDGRRSGPGLLAAIGHGMAEAGFHVDGVGLITTPGLAVLTRDGDYAVGVMISASHNPAHDNGIKIFDEHGGKLGDDVEDAIQRYVEAHGEPVRERRGARHGEAVLESKYVEYLLRIASDLDLSGLRIVLDCANGGGSHVAPRTLEALGADLTLIAADPDGDNINRDCGSTKPQALQAAVIELGADLGVALDGDGDRCVLVDERGELVDGDAMLTLLAIDAKQRRLLTGDAIVATVMSNKGLHKALSEAGVGVHTVGVGDRRVVEGLRQHGLSLGGEQSGHVLFEVDQDPGDQRPSALIGDGTLTALRVMAAMRRAGTSLSTLAGTFRAFPQVLVNQVVADKPPFEELPGVLDEVRRIESELGDEGRVLLRYSGTESLARVMVEGPDEALILSYADGLAAIIAARIADR</sequence>
<feature type="domain" description="Alpha-D-phosphohexomutase C-terminal" evidence="9">
    <location>
        <begin position="389"/>
        <end position="454"/>
    </location>
</feature>
<evidence type="ECO:0000256" key="6">
    <source>
        <dbReference type="ARBA" id="ARBA00023235"/>
    </source>
</evidence>
<dbReference type="InterPro" id="IPR036900">
    <property type="entry name" value="A-D-PHexomutase_C_sf"/>
</dbReference>
<dbReference type="Proteomes" id="UP000316921">
    <property type="component" value="Chromosome"/>
</dbReference>
<dbReference type="InterPro" id="IPR016066">
    <property type="entry name" value="A-D-PHexomutase_CS"/>
</dbReference>
<dbReference type="InterPro" id="IPR005843">
    <property type="entry name" value="A-D-PHexomutase_C"/>
</dbReference>
<organism evidence="13 14">
    <name type="scientific">Engelhardtia mirabilis</name>
    <dbReference type="NCBI Taxonomy" id="2528011"/>
    <lineage>
        <taxon>Bacteria</taxon>
        <taxon>Pseudomonadati</taxon>
        <taxon>Planctomycetota</taxon>
        <taxon>Planctomycetia</taxon>
        <taxon>Planctomycetia incertae sedis</taxon>
        <taxon>Engelhardtia</taxon>
    </lineage>
</organism>
<reference evidence="13 14" key="1">
    <citation type="submission" date="2019-02" db="EMBL/GenBank/DDBJ databases">
        <title>Deep-cultivation of Planctomycetes and their phenomic and genomic characterization uncovers novel biology.</title>
        <authorList>
            <person name="Wiegand S."/>
            <person name="Jogler M."/>
            <person name="Boedeker C."/>
            <person name="Pinto D."/>
            <person name="Vollmers J."/>
            <person name="Rivas-Marin E."/>
            <person name="Kohn T."/>
            <person name="Peeters S.H."/>
            <person name="Heuer A."/>
            <person name="Rast P."/>
            <person name="Oberbeckmann S."/>
            <person name="Bunk B."/>
            <person name="Jeske O."/>
            <person name="Meyerdierks A."/>
            <person name="Storesund J.E."/>
            <person name="Kallscheuer N."/>
            <person name="Luecker S."/>
            <person name="Lage O.M."/>
            <person name="Pohl T."/>
            <person name="Merkel B.J."/>
            <person name="Hornburger P."/>
            <person name="Mueller R.-W."/>
            <person name="Bruemmer F."/>
            <person name="Labrenz M."/>
            <person name="Spormann A.M."/>
            <person name="Op den Camp H."/>
            <person name="Overmann J."/>
            <person name="Amann R."/>
            <person name="Jetten M.S.M."/>
            <person name="Mascher T."/>
            <person name="Medema M.H."/>
            <person name="Devos D.P."/>
            <person name="Kaster A.-K."/>
            <person name="Ovreas L."/>
            <person name="Rohde M."/>
            <person name="Galperin M.Y."/>
            <person name="Jogler C."/>
        </authorList>
    </citation>
    <scope>NUCLEOTIDE SEQUENCE [LARGE SCALE GENOMIC DNA]</scope>
    <source>
        <strain evidence="13 14">Pla133</strain>
    </source>
</reference>
<dbReference type="InterPro" id="IPR005844">
    <property type="entry name" value="A-D-PHexomutase_a/b/a-I"/>
</dbReference>
<dbReference type="GO" id="GO:0008966">
    <property type="term" value="F:phosphoglucosamine mutase activity"/>
    <property type="evidence" value="ECO:0007669"/>
    <property type="project" value="UniProtKB-EC"/>
</dbReference>
<evidence type="ECO:0000259" key="11">
    <source>
        <dbReference type="Pfam" id="PF02879"/>
    </source>
</evidence>
<evidence type="ECO:0000256" key="3">
    <source>
        <dbReference type="ARBA" id="ARBA00022553"/>
    </source>
</evidence>
<accession>A0A518BNH5</accession>
<evidence type="ECO:0000259" key="10">
    <source>
        <dbReference type="Pfam" id="PF02878"/>
    </source>
</evidence>
<keyword evidence="14" id="KW-1185">Reference proteome</keyword>
<keyword evidence="3" id="KW-0597">Phosphoprotein</keyword>
<dbReference type="SUPFAM" id="SSF53738">
    <property type="entry name" value="Phosphoglucomutase, first 3 domains"/>
    <property type="match status" value="3"/>
</dbReference>
<evidence type="ECO:0000256" key="1">
    <source>
        <dbReference type="ARBA" id="ARBA00001946"/>
    </source>
</evidence>
<dbReference type="InterPro" id="IPR005846">
    <property type="entry name" value="A-D-PHexomutase_a/b/a-III"/>
</dbReference>